<gene>
    <name evidence="2" type="ORF">C7K25_13350</name>
</gene>
<feature type="transmembrane region" description="Helical" evidence="1">
    <location>
        <begin position="100"/>
        <end position="118"/>
    </location>
</feature>
<evidence type="ECO:0008006" key="4">
    <source>
        <dbReference type="Google" id="ProtNLM"/>
    </source>
</evidence>
<keyword evidence="1" id="KW-0472">Membrane</keyword>
<dbReference type="EMBL" id="PXVD01000024">
    <property type="protein sequence ID" value="MDJ1372342.1"/>
    <property type="molecule type" value="Genomic_DNA"/>
</dbReference>
<reference evidence="2" key="2">
    <citation type="journal article" date="2022" name="Sci. Rep.">
        <title>In silico prediction of the enzymes involved in the degradation of the herbicide molinate by Gulosibacter molinativorax ON4T.</title>
        <authorList>
            <person name="Lopes A.R."/>
            <person name="Bunin E."/>
            <person name="Viana A.T."/>
            <person name="Froufe H."/>
            <person name="Munoz-Merida A."/>
            <person name="Pinho D."/>
            <person name="Figueiredo J."/>
            <person name="Barroso C."/>
            <person name="Vaz-Moreira I."/>
            <person name="Bellanger X."/>
            <person name="Egas C."/>
            <person name="Nunes O.C."/>
        </authorList>
    </citation>
    <scope>NUCLEOTIDE SEQUENCE</scope>
    <source>
        <strain evidence="2">ON4</strain>
    </source>
</reference>
<name>A0ABT7CC60_9MICO</name>
<protein>
    <recommendedName>
        <fullName evidence="4">Integral membrane protein</fullName>
    </recommendedName>
</protein>
<keyword evidence="3" id="KW-1185">Reference proteome</keyword>
<evidence type="ECO:0000256" key="1">
    <source>
        <dbReference type="SAM" id="Phobius"/>
    </source>
</evidence>
<reference evidence="2" key="1">
    <citation type="submission" date="2018-03" db="EMBL/GenBank/DDBJ databases">
        <authorList>
            <person name="Nunes O.C."/>
            <person name="Lopes A.R."/>
            <person name="Froufe H."/>
            <person name="Munoz-Merida A."/>
            <person name="Barroso C."/>
            <person name="Egas C."/>
        </authorList>
    </citation>
    <scope>NUCLEOTIDE SEQUENCE</scope>
    <source>
        <strain evidence="2">ON4</strain>
    </source>
</reference>
<accession>A0ABT7CC60</accession>
<comment type="caution">
    <text evidence="2">The sequence shown here is derived from an EMBL/GenBank/DDBJ whole genome shotgun (WGS) entry which is preliminary data.</text>
</comment>
<feature type="transmembrane region" description="Helical" evidence="1">
    <location>
        <begin position="69"/>
        <end position="88"/>
    </location>
</feature>
<keyword evidence="1" id="KW-0812">Transmembrane</keyword>
<feature type="transmembrane region" description="Helical" evidence="1">
    <location>
        <begin position="7"/>
        <end position="25"/>
    </location>
</feature>
<keyword evidence="1" id="KW-1133">Transmembrane helix</keyword>
<evidence type="ECO:0000313" key="2">
    <source>
        <dbReference type="EMBL" id="MDJ1372342.1"/>
    </source>
</evidence>
<dbReference type="RefSeq" id="WP_026937584.1">
    <property type="nucleotide sequence ID" value="NZ_CP028426.1"/>
</dbReference>
<evidence type="ECO:0000313" key="3">
    <source>
        <dbReference type="Proteomes" id="UP001170379"/>
    </source>
</evidence>
<sequence>MEILKDILLILHIIGIAGLFGGWFMQVSKISKGTAVIPAGMVHSGWLMLISGILMFGVNEAIGGVTMDIRIKILVKLIIAIVVMVLVFMNRKKESVNSGVMWAIGGLTLANIVIAVLWK</sequence>
<dbReference type="Proteomes" id="UP001170379">
    <property type="component" value="Unassembled WGS sequence"/>
</dbReference>
<organism evidence="2 3">
    <name type="scientific">Gulosibacter molinativorax</name>
    <dbReference type="NCBI Taxonomy" id="256821"/>
    <lineage>
        <taxon>Bacteria</taxon>
        <taxon>Bacillati</taxon>
        <taxon>Actinomycetota</taxon>
        <taxon>Actinomycetes</taxon>
        <taxon>Micrococcales</taxon>
        <taxon>Microbacteriaceae</taxon>
        <taxon>Gulosibacter</taxon>
    </lineage>
</organism>
<proteinExistence type="predicted"/>
<feature type="transmembrane region" description="Helical" evidence="1">
    <location>
        <begin position="37"/>
        <end position="57"/>
    </location>
</feature>